<sequence length="208" mass="22954">MSRFCFALPLVMFLAASLSAADAVSLFDGKTLDGWEGKAEWFRVEDGAIVAGSLEKSIPNNEFLCTKEEYGDFELTLEAKLVGQGTNAGIQFRSQRIPNHHEMIGFQCDIGSSPSRVIWGSLYDESRRKVFMAEGPADEVAKVVKKGEWNQLKVRCVGPKIQIWVNGLQTVDYTEGDDAIPRTGIIGLQIHSGPAAEASYRNLQLKKL</sequence>
<dbReference type="Pfam" id="PF06439">
    <property type="entry name" value="3keto-disac_hyd"/>
    <property type="match status" value="1"/>
</dbReference>
<keyword evidence="1" id="KW-0732">Signal</keyword>
<dbReference type="RefSeq" id="WP_230223321.1">
    <property type="nucleotide sequence ID" value="NZ_JAJKFT010000010.1"/>
</dbReference>
<dbReference type="InterPro" id="IPR010496">
    <property type="entry name" value="AL/BT2_dom"/>
</dbReference>
<protein>
    <submittedName>
        <fullName evidence="3">DUF1080 domain-containing protein</fullName>
    </submittedName>
</protein>
<evidence type="ECO:0000259" key="2">
    <source>
        <dbReference type="Pfam" id="PF06439"/>
    </source>
</evidence>
<organism evidence="3 4">
    <name type="scientific">Blastopirellula sediminis</name>
    <dbReference type="NCBI Taxonomy" id="2894196"/>
    <lineage>
        <taxon>Bacteria</taxon>
        <taxon>Pseudomonadati</taxon>
        <taxon>Planctomycetota</taxon>
        <taxon>Planctomycetia</taxon>
        <taxon>Pirellulales</taxon>
        <taxon>Pirellulaceae</taxon>
        <taxon>Blastopirellula</taxon>
    </lineage>
</organism>
<feature type="chain" id="PRO_5040909327" evidence="1">
    <location>
        <begin position="21"/>
        <end position="208"/>
    </location>
</feature>
<dbReference type="Gene3D" id="2.60.120.560">
    <property type="entry name" value="Exo-inulinase, domain 1"/>
    <property type="match status" value="1"/>
</dbReference>
<comment type="caution">
    <text evidence="3">The sequence shown here is derived from an EMBL/GenBank/DDBJ whole genome shotgun (WGS) entry which is preliminary data.</text>
</comment>
<feature type="signal peptide" evidence="1">
    <location>
        <begin position="1"/>
        <end position="20"/>
    </location>
</feature>
<evidence type="ECO:0000313" key="3">
    <source>
        <dbReference type="EMBL" id="MCC9631393.1"/>
    </source>
</evidence>
<gene>
    <name evidence="3" type="ORF">LOC68_23615</name>
</gene>
<dbReference type="GO" id="GO:0016787">
    <property type="term" value="F:hydrolase activity"/>
    <property type="evidence" value="ECO:0007669"/>
    <property type="project" value="InterPro"/>
</dbReference>
<accession>A0A9X1SIB0</accession>
<evidence type="ECO:0000313" key="4">
    <source>
        <dbReference type="Proteomes" id="UP001139103"/>
    </source>
</evidence>
<feature type="domain" description="3-keto-alpha-glucoside-1,2-lyase/3-keto-2-hydroxy-glucal hydratase" evidence="2">
    <location>
        <begin position="23"/>
        <end position="206"/>
    </location>
</feature>
<name>A0A9X1SIB0_9BACT</name>
<reference evidence="3" key="1">
    <citation type="submission" date="2021-11" db="EMBL/GenBank/DDBJ databases">
        <title>Genome sequence.</title>
        <authorList>
            <person name="Sun Q."/>
        </authorList>
    </citation>
    <scope>NUCLEOTIDE SEQUENCE</scope>
    <source>
        <strain evidence="3">JC732</strain>
    </source>
</reference>
<evidence type="ECO:0000256" key="1">
    <source>
        <dbReference type="SAM" id="SignalP"/>
    </source>
</evidence>
<dbReference type="AlphaFoldDB" id="A0A9X1SIB0"/>
<dbReference type="EMBL" id="JAJKFT010000010">
    <property type="protein sequence ID" value="MCC9631393.1"/>
    <property type="molecule type" value="Genomic_DNA"/>
</dbReference>
<proteinExistence type="predicted"/>
<keyword evidence="4" id="KW-1185">Reference proteome</keyword>
<dbReference type="Proteomes" id="UP001139103">
    <property type="component" value="Unassembled WGS sequence"/>
</dbReference>